<proteinExistence type="predicted"/>
<dbReference type="Pfam" id="PF13649">
    <property type="entry name" value="Methyltransf_25"/>
    <property type="match status" value="1"/>
</dbReference>
<protein>
    <recommendedName>
        <fullName evidence="1">Methyltransferase domain-containing protein</fullName>
    </recommendedName>
</protein>
<accession>A0A455SJE3</accession>
<organism evidence="2">
    <name type="scientific">Thermosporothrix sp. COM3</name>
    <dbReference type="NCBI Taxonomy" id="2490863"/>
    <lineage>
        <taxon>Bacteria</taxon>
        <taxon>Bacillati</taxon>
        <taxon>Chloroflexota</taxon>
        <taxon>Ktedonobacteria</taxon>
        <taxon>Ktedonobacterales</taxon>
        <taxon>Thermosporotrichaceae</taxon>
        <taxon>Thermosporothrix</taxon>
    </lineage>
</organism>
<sequence>MRRSKQSRTYLIDPESSAEKARLLQQGRLLTNKMGGYLPEQTDLTRFHRLLDVGCGPGEWVLDLAFEHPEFEVVGIDVSEQMIEYAHTQARMQGLENTSFHVMDATQPLRFPSRSFDLVNARTIAGFMPRACWPFFINECVRILRPGGIIRLTECDQWGITNSRAFERFHQLYMKAGHNRGLGFSEGAVTLAITPMLKRFLQNIHCRSIQERPFVWNFSAGEEGHQGMYLDCVAFFQLVQPALLEQGLISDKALAKLYEQVLIEMQAETFCGITFFLTVWGEIDI</sequence>
<reference evidence="2" key="1">
    <citation type="submission" date="2018-12" db="EMBL/GenBank/DDBJ databases">
        <title>Novel natural products biosynthetic potential of the class Ktedonobacteria.</title>
        <authorList>
            <person name="Zheng Y."/>
            <person name="Saitou A."/>
            <person name="Wang C.M."/>
            <person name="Toyoda A."/>
            <person name="Minakuchi Y."/>
            <person name="Sekiguchi Y."/>
            <person name="Ueda K."/>
            <person name="Takano H."/>
            <person name="Sakai Y."/>
            <person name="Yokota A."/>
            <person name="Yabe S."/>
        </authorList>
    </citation>
    <scope>NUCLEOTIDE SEQUENCE</scope>
    <source>
        <strain evidence="2">COM3</strain>
    </source>
</reference>
<dbReference type="GO" id="GO:0008168">
    <property type="term" value="F:methyltransferase activity"/>
    <property type="evidence" value="ECO:0007669"/>
    <property type="project" value="TreeGrafter"/>
</dbReference>
<dbReference type="InterPro" id="IPR029063">
    <property type="entry name" value="SAM-dependent_MTases_sf"/>
</dbReference>
<name>A0A455SJE3_9CHLR</name>
<dbReference type="AlphaFoldDB" id="A0A455SJE3"/>
<dbReference type="Gene3D" id="3.40.50.150">
    <property type="entry name" value="Vaccinia Virus protein VP39"/>
    <property type="match status" value="1"/>
</dbReference>
<dbReference type="SUPFAM" id="SSF53335">
    <property type="entry name" value="S-adenosyl-L-methionine-dependent methyltransferases"/>
    <property type="match status" value="1"/>
</dbReference>
<evidence type="ECO:0000313" key="2">
    <source>
        <dbReference type="EMBL" id="BBH86265.1"/>
    </source>
</evidence>
<dbReference type="InterPro" id="IPR041698">
    <property type="entry name" value="Methyltransf_25"/>
</dbReference>
<dbReference type="EMBL" id="AP019376">
    <property type="protein sequence ID" value="BBH86265.1"/>
    <property type="molecule type" value="Genomic_DNA"/>
</dbReference>
<dbReference type="PANTHER" id="PTHR43591">
    <property type="entry name" value="METHYLTRANSFERASE"/>
    <property type="match status" value="1"/>
</dbReference>
<gene>
    <name evidence="2" type="ORF">KTC_10160</name>
</gene>
<dbReference type="PANTHER" id="PTHR43591:SF24">
    <property type="entry name" value="2-METHOXY-6-POLYPRENYL-1,4-BENZOQUINOL METHYLASE, MITOCHONDRIAL"/>
    <property type="match status" value="1"/>
</dbReference>
<feature type="domain" description="Methyltransferase" evidence="1">
    <location>
        <begin position="51"/>
        <end position="148"/>
    </location>
</feature>
<evidence type="ECO:0000259" key="1">
    <source>
        <dbReference type="Pfam" id="PF13649"/>
    </source>
</evidence>
<dbReference type="CDD" id="cd02440">
    <property type="entry name" value="AdoMet_MTases"/>
    <property type="match status" value="1"/>
</dbReference>